<feature type="domain" description="SGNH hydrolase-type esterase" evidence="2">
    <location>
        <begin position="356"/>
        <end position="509"/>
    </location>
</feature>
<dbReference type="SUPFAM" id="SSF53474">
    <property type="entry name" value="alpha/beta-Hydrolases"/>
    <property type="match status" value="1"/>
</dbReference>
<reference evidence="3 4" key="1">
    <citation type="submission" date="2018-05" db="EMBL/GenBank/DDBJ databases">
        <title>A metagenomic window into the 2 km-deep terrestrial subsurface aquifer revealed taxonomically and functionally diverse microbial community comprising novel uncultured bacterial lineages.</title>
        <authorList>
            <person name="Kadnikov V.V."/>
            <person name="Mardanov A.V."/>
            <person name="Beletsky A.V."/>
            <person name="Banks D."/>
            <person name="Pimenov N.V."/>
            <person name="Frank Y.A."/>
            <person name="Karnachuk O.V."/>
            <person name="Ravin N.V."/>
        </authorList>
    </citation>
    <scope>NUCLEOTIDE SEQUENCE [LARGE SCALE GENOMIC DNA]</scope>
    <source>
        <strain evidence="3">BY</strain>
    </source>
</reference>
<sequence length="528" mass="58152">MKSFALRNLSAILSLVLLLGLSATAFDVSAQSTAVTTQSLSKKSVSTTVTMWSRALGRETTYTVIMPAERQPDTRYPVLYLLHGAYGSYRDWPEKTALLDYAAGRPLLIVCPDGGEFGWYVDSPPNNNYETFLTQELIADVEARFPALPKREARGICGLSMGGHGALSLAAKHPELFCSASAMSGILCLTNHPGKWHLDDRFGPLNEQNDARWRAHSVADLVDRFTTAGIALYFDVGTSDATGAVADNRLVHERLANRGIAHTYAEFEGGHTWRYWDWRISAHLRFHLDRFNELRSGSASPSAVGAVFTDNLHRHYSKRCLAFEAENAKWRKASTTSRPIVLLGSSSIEGLKERQLFPNYVMVNRGISGDRIGIGDRGILHRLECSVFALRPRAVFILNGTNDLSATARTGSPKISEIVATYAEVVARICKEVPDAKIFIVSCTPTRDAYAYISPLIPKFNAEVAKLANGQDPAIYYVDTYSDCVGTDGLLREELSRDGLHLNAAGYEIVKARFLEAMAKANIQPDLP</sequence>
<evidence type="ECO:0000313" key="4">
    <source>
        <dbReference type="Proteomes" id="UP000262583"/>
    </source>
</evidence>
<dbReference type="InterPro" id="IPR013830">
    <property type="entry name" value="SGNH_hydro"/>
</dbReference>
<evidence type="ECO:0000256" key="1">
    <source>
        <dbReference type="SAM" id="SignalP"/>
    </source>
</evidence>
<gene>
    <name evidence="3" type="ORF">BRCON_2677</name>
</gene>
<dbReference type="Pfam" id="PF00756">
    <property type="entry name" value="Esterase"/>
    <property type="match status" value="1"/>
</dbReference>
<dbReference type="SUPFAM" id="SSF52266">
    <property type="entry name" value="SGNH hydrolase"/>
    <property type="match status" value="1"/>
</dbReference>
<accession>A0A2Z4Y960</accession>
<dbReference type="Gene3D" id="3.40.50.1820">
    <property type="entry name" value="alpha/beta hydrolase"/>
    <property type="match status" value="1"/>
</dbReference>
<dbReference type="PANTHER" id="PTHR48098">
    <property type="entry name" value="ENTEROCHELIN ESTERASE-RELATED"/>
    <property type="match status" value="1"/>
</dbReference>
<protein>
    <recommendedName>
        <fullName evidence="2">SGNH hydrolase-type esterase domain-containing protein</fullName>
    </recommendedName>
</protein>
<dbReference type="Pfam" id="PF13472">
    <property type="entry name" value="Lipase_GDSL_2"/>
    <property type="match status" value="1"/>
</dbReference>
<dbReference type="Proteomes" id="UP000262583">
    <property type="component" value="Chromosome"/>
</dbReference>
<proteinExistence type="predicted"/>
<name>A0A2Z4Y960_SUMC1</name>
<keyword evidence="1" id="KW-0732">Signal</keyword>
<dbReference type="GO" id="GO:0016747">
    <property type="term" value="F:acyltransferase activity, transferring groups other than amino-acyl groups"/>
    <property type="evidence" value="ECO:0007669"/>
    <property type="project" value="TreeGrafter"/>
</dbReference>
<feature type="chain" id="PRO_5016465388" description="SGNH hydrolase-type esterase domain-containing protein" evidence="1">
    <location>
        <begin position="26"/>
        <end position="528"/>
    </location>
</feature>
<dbReference type="InterPro" id="IPR029058">
    <property type="entry name" value="AB_hydrolase_fold"/>
</dbReference>
<organism evidence="3 4">
    <name type="scientific">Sumerlaea chitinivorans</name>
    <dbReference type="NCBI Taxonomy" id="2250252"/>
    <lineage>
        <taxon>Bacteria</taxon>
        <taxon>Candidatus Sumerlaeota</taxon>
        <taxon>Candidatus Sumerlaeia</taxon>
        <taxon>Candidatus Sumerlaeales</taxon>
        <taxon>Candidatus Sumerlaeaceae</taxon>
        <taxon>Candidatus Sumerlaea</taxon>
    </lineage>
</organism>
<dbReference type="InterPro" id="IPR050583">
    <property type="entry name" value="Mycobacterial_A85_antigen"/>
</dbReference>
<dbReference type="PANTHER" id="PTHR48098:SF1">
    <property type="entry name" value="DIACYLGLYCEROL ACYLTRANSFERASE_MYCOLYLTRANSFERASE AG85A"/>
    <property type="match status" value="1"/>
</dbReference>
<evidence type="ECO:0000259" key="2">
    <source>
        <dbReference type="Pfam" id="PF13472"/>
    </source>
</evidence>
<dbReference type="InterPro" id="IPR036514">
    <property type="entry name" value="SGNH_hydro_sf"/>
</dbReference>
<dbReference type="KEGG" id="schv:BRCON_2677"/>
<feature type="signal peptide" evidence="1">
    <location>
        <begin position="1"/>
        <end position="25"/>
    </location>
</feature>
<dbReference type="EMBL" id="CP030759">
    <property type="protein sequence ID" value="AXA37419.1"/>
    <property type="molecule type" value="Genomic_DNA"/>
</dbReference>
<dbReference type="AlphaFoldDB" id="A0A2Z4Y960"/>
<dbReference type="Gene3D" id="3.40.50.1110">
    <property type="entry name" value="SGNH hydrolase"/>
    <property type="match status" value="1"/>
</dbReference>
<evidence type="ECO:0000313" key="3">
    <source>
        <dbReference type="EMBL" id="AXA37419.1"/>
    </source>
</evidence>
<dbReference type="InterPro" id="IPR000801">
    <property type="entry name" value="Esterase-like"/>
</dbReference>